<feature type="compositionally biased region" description="Polar residues" evidence="1">
    <location>
        <begin position="90"/>
        <end position="103"/>
    </location>
</feature>
<protein>
    <submittedName>
        <fullName evidence="2">Uncharacterized protein</fullName>
    </submittedName>
</protein>
<sequence>RAYWGSRRSRSMSPGGYRQGDYRSNRDLDYRRSPWEPRDDFSRSRGRAGGRGDEPPSMDRGQDRDRDYMAARWDVKTPLLLPSPKFKPTFGTSSQKDSNSPDSKISGERFTPDPQQQQP</sequence>
<proteinExistence type="predicted"/>
<feature type="non-terminal residue" evidence="2">
    <location>
        <position position="1"/>
    </location>
</feature>
<evidence type="ECO:0000313" key="3">
    <source>
        <dbReference type="Proteomes" id="UP000266841"/>
    </source>
</evidence>
<gene>
    <name evidence="2" type="ORF">THAOC_33172</name>
</gene>
<feature type="region of interest" description="Disordered" evidence="1">
    <location>
        <begin position="1"/>
        <end position="119"/>
    </location>
</feature>
<keyword evidence="3" id="KW-1185">Reference proteome</keyword>
<comment type="caution">
    <text evidence="2">The sequence shown here is derived from an EMBL/GenBank/DDBJ whole genome shotgun (WGS) entry which is preliminary data.</text>
</comment>
<dbReference type="AlphaFoldDB" id="K0RMU2"/>
<dbReference type="EMBL" id="AGNL01046315">
    <property type="protein sequence ID" value="EJK48062.1"/>
    <property type="molecule type" value="Genomic_DNA"/>
</dbReference>
<evidence type="ECO:0000256" key="1">
    <source>
        <dbReference type="SAM" id="MobiDB-lite"/>
    </source>
</evidence>
<dbReference type="Proteomes" id="UP000266841">
    <property type="component" value="Unassembled WGS sequence"/>
</dbReference>
<reference evidence="2 3" key="1">
    <citation type="journal article" date="2012" name="Genome Biol.">
        <title>Genome and low-iron response of an oceanic diatom adapted to chronic iron limitation.</title>
        <authorList>
            <person name="Lommer M."/>
            <person name="Specht M."/>
            <person name="Roy A.S."/>
            <person name="Kraemer L."/>
            <person name="Andreson R."/>
            <person name="Gutowska M.A."/>
            <person name="Wolf J."/>
            <person name="Bergner S.V."/>
            <person name="Schilhabel M.B."/>
            <person name="Klostermeier U.C."/>
            <person name="Beiko R.G."/>
            <person name="Rosenstiel P."/>
            <person name="Hippler M."/>
            <person name="Laroche J."/>
        </authorList>
    </citation>
    <scope>NUCLEOTIDE SEQUENCE [LARGE SCALE GENOMIC DNA]</scope>
    <source>
        <strain evidence="2 3">CCMP1005</strain>
    </source>
</reference>
<feature type="compositionally biased region" description="Basic and acidic residues" evidence="1">
    <location>
        <begin position="60"/>
        <end position="75"/>
    </location>
</feature>
<name>K0RMU2_THAOC</name>
<accession>K0RMU2</accession>
<organism evidence="2 3">
    <name type="scientific">Thalassiosira oceanica</name>
    <name type="common">Marine diatom</name>
    <dbReference type="NCBI Taxonomy" id="159749"/>
    <lineage>
        <taxon>Eukaryota</taxon>
        <taxon>Sar</taxon>
        <taxon>Stramenopiles</taxon>
        <taxon>Ochrophyta</taxon>
        <taxon>Bacillariophyta</taxon>
        <taxon>Coscinodiscophyceae</taxon>
        <taxon>Thalassiosirophycidae</taxon>
        <taxon>Thalassiosirales</taxon>
        <taxon>Thalassiosiraceae</taxon>
        <taxon>Thalassiosira</taxon>
    </lineage>
</organism>
<feature type="compositionally biased region" description="Basic and acidic residues" evidence="1">
    <location>
        <begin position="20"/>
        <end position="43"/>
    </location>
</feature>
<evidence type="ECO:0000313" key="2">
    <source>
        <dbReference type="EMBL" id="EJK48062.1"/>
    </source>
</evidence>